<evidence type="ECO:0000313" key="2">
    <source>
        <dbReference type="EMBL" id="KAF3445959.1"/>
    </source>
</evidence>
<accession>A0A8K0H5E8</accession>
<evidence type="ECO:0000256" key="1">
    <source>
        <dbReference type="SAM" id="Coils"/>
    </source>
</evidence>
<proteinExistence type="predicted"/>
<feature type="coiled-coil region" evidence="1">
    <location>
        <begin position="47"/>
        <end position="75"/>
    </location>
</feature>
<keyword evidence="1" id="KW-0175">Coiled coil</keyword>
<sequence length="89" mass="10631">MQLIRAHNLSLPILLHRRDLCRDSIDVDFDLLFLLDNMRRLASLFYLQQHRHESLDALERLAKEKDEQRQWLDDKIVAFSAQHQALHDA</sequence>
<protein>
    <submittedName>
        <fullName evidence="2">Uncharacterized protein</fullName>
    </submittedName>
</protein>
<reference evidence="2" key="1">
    <citation type="submission" date="2020-03" db="EMBL/GenBank/DDBJ databases">
        <title>A high-quality chromosome-level genome assembly of a woody plant with both climbing and erect habits, Rhamnella rubrinervis.</title>
        <authorList>
            <person name="Lu Z."/>
            <person name="Yang Y."/>
            <person name="Zhu X."/>
            <person name="Sun Y."/>
        </authorList>
    </citation>
    <scope>NUCLEOTIDE SEQUENCE</scope>
    <source>
        <strain evidence="2">BYM</strain>
        <tissue evidence="2">Leaf</tissue>
    </source>
</reference>
<dbReference type="AlphaFoldDB" id="A0A8K0H5E8"/>
<dbReference type="Proteomes" id="UP000796880">
    <property type="component" value="Unassembled WGS sequence"/>
</dbReference>
<keyword evidence="3" id="KW-1185">Reference proteome</keyword>
<gene>
    <name evidence="2" type="ORF">FNV43_RR11136</name>
</gene>
<name>A0A8K0H5E8_9ROSA</name>
<dbReference type="EMBL" id="VOIH02000005">
    <property type="protein sequence ID" value="KAF3445959.1"/>
    <property type="molecule type" value="Genomic_DNA"/>
</dbReference>
<comment type="caution">
    <text evidence="2">The sequence shown here is derived from an EMBL/GenBank/DDBJ whole genome shotgun (WGS) entry which is preliminary data.</text>
</comment>
<organism evidence="2 3">
    <name type="scientific">Rhamnella rubrinervis</name>
    <dbReference type="NCBI Taxonomy" id="2594499"/>
    <lineage>
        <taxon>Eukaryota</taxon>
        <taxon>Viridiplantae</taxon>
        <taxon>Streptophyta</taxon>
        <taxon>Embryophyta</taxon>
        <taxon>Tracheophyta</taxon>
        <taxon>Spermatophyta</taxon>
        <taxon>Magnoliopsida</taxon>
        <taxon>eudicotyledons</taxon>
        <taxon>Gunneridae</taxon>
        <taxon>Pentapetalae</taxon>
        <taxon>rosids</taxon>
        <taxon>fabids</taxon>
        <taxon>Rosales</taxon>
        <taxon>Rhamnaceae</taxon>
        <taxon>rhamnoid group</taxon>
        <taxon>Rhamneae</taxon>
        <taxon>Rhamnella</taxon>
    </lineage>
</organism>
<evidence type="ECO:0000313" key="3">
    <source>
        <dbReference type="Proteomes" id="UP000796880"/>
    </source>
</evidence>